<organism evidence="2 3">
    <name type="scientific">Caballeronia sordidicola</name>
    <name type="common">Burkholderia sordidicola</name>
    <dbReference type="NCBI Taxonomy" id="196367"/>
    <lineage>
        <taxon>Bacteria</taxon>
        <taxon>Pseudomonadati</taxon>
        <taxon>Pseudomonadota</taxon>
        <taxon>Betaproteobacteria</taxon>
        <taxon>Burkholderiales</taxon>
        <taxon>Burkholderiaceae</taxon>
        <taxon>Caballeronia</taxon>
    </lineage>
</organism>
<feature type="region of interest" description="Disordered" evidence="1">
    <location>
        <begin position="1"/>
        <end position="39"/>
    </location>
</feature>
<gene>
    <name evidence="2" type="ORF">PAMC26577_35300</name>
</gene>
<protein>
    <submittedName>
        <fullName evidence="2">Uncharacterized protein</fullName>
    </submittedName>
</protein>
<evidence type="ECO:0000256" key="1">
    <source>
        <dbReference type="SAM" id="MobiDB-lite"/>
    </source>
</evidence>
<dbReference type="Proteomes" id="UP000195221">
    <property type="component" value="Unassembled WGS sequence"/>
</dbReference>
<evidence type="ECO:0000313" key="2">
    <source>
        <dbReference type="EMBL" id="OTP67905.1"/>
    </source>
</evidence>
<reference evidence="2 3" key="1">
    <citation type="submission" date="2017-03" db="EMBL/GenBank/DDBJ databases">
        <title>Genome analysis of strain PAMC 26577.</title>
        <authorList>
            <person name="Oh H.-M."/>
            <person name="Yang J.-A."/>
        </authorList>
    </citation>
    <scope>NUCLEOTIDE SEQUENCE [LARGE SCALE GENOMIC DNA]</scope>
    <source>
        <strain evidence="2 3">PAMC 26577</strain>
    </source>
</reference>
<dbReference type="AlphaFoldDB" id="A0A2C9XUZ5"/>
<evidence type="ECO:0000313" key="3">
    <source>
        <dbReference type="Proteomes" id="UP000195221"/>
    </source>
</evidence>
<name>A0A2C9XUZ5_CABSO</name>
<accession>A0A2C9XUZ5</accession>
<comment type="caution">
    <text evidence="2">The sequence shown here is derived from an EMBL/GenBank/DDBJ whole genome shotgun (WGS) entry which is preliminary data.</text>
</comment>
<dbReference type="EMBL" id="NBTZ01000144">
    <property type="protein sequence ID" value="OTP67905.1"/>
    <property type="molecule type" value="Genomic_DNA"/>
</dbReference>
<feature type="compositionally biased region" description="Basic and acidic residues" evidence="1">
    <location>
        <begin position="7"/>
        <end position="30"/>
    </location>
</feature>
<proteinExistence type="predicted"/>
<sequence length="39" mass="4236">MIGPHRAKVDPEQSVEDADRISSGKPRTDVGIEDTIALM</sequence>